<dbReference type="GO" id="GO:0006396">
    <property type="term" value="P:RNA processing"/>
    <property type="evidence" value="ECO:0007669"/>
    <property type="project" value="InterPro"/>
</dbReference>
<dbReference type="RefSeq" id="WP_089531900.1">
    <property type="nucleotide sequence ID" value="NZ_CP022437.1"/>
</dbReference>
<dbReference type="InterPro" id="IPR029028">
    <property type="entry name" value="Alpha/beta_knot_MTases"/>
</dbReference>
<evidence type="ECO:0000313" key="6">
    <source>
        <dbReference type="Proteomes" id="UP000204391"/>
    </source>
</evidence>
<dbReference type="Pfam" id="PF22435">
    <property type="entry name" value="MRM3-like_sub_bind"/>
    <property type="match status" value="1"/>
</dbReference>
<dbReference type="AlphaFoldDB" id="A0A221MBR6"/>
<keyword evidence="6" id="KW-1185">Reference proteome</keyword>
<dbReference type="InterPro" id="IPR051259">
    <property type="entry name" value="rRNA_Methyltransferase"/>
</dbReference>
<dbReference type="Pfam" id="PF00588">
    <property type="entry name" value="SpoU_methylase"/>
    <property type="match status" value="1"/>
</dbReference>
<dbReference type="Gene3D" id="3.30.1330.30">
    <property type="match status" value="1"/>
</dbReference>
<evidence type="ECO:0000256" key="1">
    <source>
        <dbReference type="ARBA" id="ARBA00007228"/>
    </source>
</evidence>
<dbReference type="Proteomes" id="UP000204391">
    <property type="component" value="Chromosome"/>
</dbReference>
<evidence type="ECO:0000313" key="5">
    <source>
        <dbReference type="EMBL" id="ASN05049.1"/>
    </source>
</evidence>
<dbReference type="PANTHER" id="PTHR43191">
    <property type="entry name" value="RRNA METHYLTRANSFERASE 3"/>
    <property type="match status" value="1"/>
</dbReference>
<dbReference type="InterPro" id="IPR053888">
    <property type="entry name" value="MRM3-like_sub_bind"/>
</dbReference>
<comment type="similarity">
    <text evidence="1">Belongs to the class IV-like SAM-binding methyltransferase superfamily. RNA methyltransferase TrmH family.</text>
</comment>
<dbReference type="GO" id="GO:0003723">
    <property type="term" value="F:RNA binding"/>
    <property type="evidence" value="ECO:0007669"/>
    <property type="project" value="InterPro"/>
</dbReference>
<keyword evidence="3 5" id="KW-0808">Transferase</keyword>
<organism evidence="5 6">
    <name type="scientific">Virgibacillus necropolis</name>
    <dbReference type="NCBI Taxonomy" id="163877"/>
    <lineage>
        <taxon>Bacteria</taxon>
        <taxon>Bacillati</taxon>
        <taxon>Bacillota</taxon>
        <taxon>Bacilli</taxon>
        <taxon>Bacillales</taxon>
        <taxon>Bacillaceae</taxon>
        <taxon>Virgibacillus</taxon>
    </lineage>
</organism>
<dbReference type="OrthoDB" id="9794400at2"/>
<accession>A0A221MBR6</accession>
<dbReference type="GO" id="GO:0032259">
    <property type="term" value="P:methylation"/>
    <property type="evidence" value="ECO:0007669"/>
    <property type="project" value="UniProtKB-KW"/>
</dbReference>
<dbReference type="GO" id="GO:0008173">
    <property type="term" value="F:RNA methyltransferase activity"/>
    <property type="evidence" value="ECO:0007669"/>
    <property type="project" value="InterPro"/>
</dbReference>
<evidence type="ECO:0000256" key="3">
    <source>
        <dbReference type="ARBA" id="ARBA00022679"/>
    </source>
</evidence>
<dbReference type="PANTHER" id="PTHR43191:SF2">
    <property type="entry name" value="RRNA METHYLTRANSFERASE 3, MITOCHONDRIAL"/>
    <property type="match status" value="1"/>
</dbReference>
<dbReference type="InterPro" id="IPR029026">
    <property type="entry name" value="tRNA_m1G_MTases_N"/>
</dbReference>
<evidence type="ECO:0000256" key="2">
    <source>
        <dbReference type="ARBA" id="ARBA00022603"/>
    </source>
</evidence>
<sequence>MITSIQNAQVKNWAKLKMKKFRVKAGLFLVEGEHLVAEVHNSDWQMAEIIVQDGTMVPDFANQYLTTIVANNVFQHITDTKTPQGIAGIVKVKEPNWVDVKTALLLDSIQDPGNLGTMIRTADAVGFDAVIIGDHSVDLYNNKTIRSTQGSLFHIPVFHENLALKIPSLQEEGFTVWATSLENAQPYKKAIVDNKMGLLVGNEGNGVDQSLIDLADYNVNIPIHGKAESLNVSVAAGILMYHISG</sequence>
<dbReference type="SUPFAM" id="SSF75217">
    <property type="entry name" value="alpha/beta knot"/>
    <property type="match status" value="1"/>
</dbReference>
<evidence type="ECO:0000259" key="4">
    <source>
        <dbReference type="SMART" id="SM00967"/>
    </source>
</evidence>
<protein>
    <submittedName>
        <fullName evidence="5">RNA methyltransferase</fullName>
    </submittedName>
</protein>
<dbReference type="SUPFAM" id="SSF55315">
    <property type="entry name" value="L30e-like"/>
    <property type="match status" value="1"/>
</dbReference>
<dbReference type="EMBL" id="CP022437">
    <property type="protein sequence ID" value="ASN05049.1"/>
    <property type="molecule type" value="Genomic_DNA"/>
</dbReference>
<feature type="domain" description="RNA 2-O ribose methyltransferase substrate binding" evidence="4">
    <location>
        <begin position="29"/>
        <end position="96"/>
    </location>
</feature>
<reference evidence="5 6" key="1">
    <citation type="journal article" date="2003" name="Int. J. Syst. Evol. Microbiol.">
        <title>Virgibacillus carmonensis sp. nov., Virgibacillus necropolis sp. nov. and Virgibacillus picturae sp. nov., three novel species isolated from deteriorated mural paintings, transfer of the species of the genus salibacillus to Virgibacillus, as Virgibacillus marismortui comb. nov. and Virgibacillus salexigens comb. nov., and emended description of the genus Virgibacillus.</title>
        <authorList>
            <person name="Heyrman J."/>
            <person name="Logan N.A."/>
            <person name="Busse H.J."/>
            <person name="Balcaen A."/>
            <person name="Lebbe L."/>
            <person name="Rodriguez-Diaz M."/>
            <person name="Swings J."/>
            <person name="De Vos P."/>
        </authorList>
    </citation>
    <scope>NUCLEOTIDE SEQUENCE [LARGE SCALE GENOMIC DNA]</scope>
    <source>
        <strain evidence="5 6">LMG 19488</strain>
    </source>
</reference>
<dbReference type="InterPro" id="IPR013123">
    <property type="entry name" value="SpoU_subst-bd"/>
</dbReference>
<keyword evidence="2 5" id="KW-0489">Methyltransferase</keyword>
<name>A0A221MBR6_9BACI</name>
<dbReference type="CDD" id="cd18095">
    <property type="entry name" value="SpoU-like_rRNA-MTase"/>
    <property type="match status" value="1"/>
</dbReference>
<gene>
    <name evidence="5" type="ORF">CFK40_08495</name>
</gene>
<dbReference type="KEGG" id="vne:CFK40_08495"/>
<proteinExistence type="inferred from homology"/>
<dbReference type="InterPro" id="IPR029064">
    <property type="entry name" value="Ribosomal_eL30-like_sf"/>
</dbReference>
<dbReference type="InterPro" id="IPR001537">
    <property type="entry name" value="SpoU_MeTrfase"/>
</dbReference>
<dbReference type="SMART" id="SM00967">
    <property type="entry name" value="SpoU_sub_bind"/>
    <property type="match status" value="1"/>
</dbReference>
<dbReference type="GO" id="GO:0005737">
    <property type="term" value="C:cytoplasm"/>
    <property type="evidence" value="ECO:0007669"/>
    <property type="project" value="UniProtKB-ARBA"/>
</dbReference>
<dbReference type="Gene3D" id="3.40.1280.10">
    <property type="match status" value="1"/>
</dbReference>